<dbReference type="EMBL" id="JARK01001370">
    <property type="protein sequence ID" value="EYC16197.1"/>
    <property type="molecule type" value="Genomic_DNA"/>
</dbReference>
<feature type="transmembrane region" description="Helical" evidence="9">
    <location>
        <begin position="238"/>
        <end position="261"/>
    </location>
</feature>
<accession>A0A016UMW5</accession>
<keyword evidence="3 9" id="KW-0812">Transmembrane</keyword>
<evidence type="ECO:0000256" key="2">
    <source>
        <dbReference type="ARBA" id="ARBA00007375"/>
    </source>
</evidence>
<dbReference type="AlphaFoldDB" id="A0A016UMW5"/>
<evidence type="ECO:0000256" key="5">
    <source>
        <dbReference type="ARBA" id="ARBA00023136"/>
    </source>
</evidence>
<dbReference type="Pfam" id="PF07947">
    <property type="entry name" value="YhhN"/>
    <property type="match status" value="1"/>
</dbReference>
<evidence type="ECO:0000256" key="6">
    <source>
        <dbReference type="ARBA" id="ARBA00035673"/>
    </source>
</evidence>
<evidence type="ECO:0000256" key="4">
    <source>
        <dbReference type="ARBA" id="ARBA00022989"/>
    </source>
</evidence>
<comment type="similarity">
    <text evidence="2">Belongs to the TMEM86 family.</text>
</comment>
<keyword evidence="4 9" id="KW-1133">Transmembrane helix</keyword>
<comment type="catalytic activity">
    <reaction evidence="7">
        <text>a 1-O-(1Z-alkenyl)-sn-glycero-3-phosphoethanolamine + H2O = a 2,3-saturated aldehyde + sn-glycero-3-phosphoethanolamine</text>
        <dbReference type="Rhea" id="RHEA:16905"/>
        <dbReference type="ChEBI" id="CHEBI:15377"/>
        <dbReference type="ChEBI" id="CHEBI:73359"/>
        <dbReference type="ChEBI" id="CHEBI:77288"/>
        <dbReference type="ChEBI" id="CHEBI:143890"/>
        <dbReference type="EC" id="3.3.2.2"/>
    </reaction>
</comment>
<organism evidence="10 11">
    <name type="scientific">Ancylostoma ceylanicum</name>
    <dbReference type="NCBI Taxonomy" id="53326"/>
    <lineage>
        <taxon>Eukaryota</taxon>
        <taxon>Metazoa</taxon>
        <taxon>Ecdysozoa</taxon>
        <taxon>Nematoda</taxon>
        <taxon>Chromadorea</taxon>
        <taxon>Rhabditida</taxon>
        <taxon>Rhabditina</taxon>
        <taxon>Rhabditomorpha</taxon>
        <taxon>Strongyloidea</taxon>
        <taxon>Ancylostomatidae</taxon>
        <taxon>Ancylostomatinae</taxon>
        <taxon>Ancylostoma</taxon>
    </lineage>
</organism>
<feature type="transmembrane region" description="Helical" evidence="9">
    <location>
        <begin position="174"/>
        <end position="196"/>
    </location>
</feature>
<comment type="subcellular location">
    <subcellularLocation>
        <location evidence="1">Membrane</location>
        <topology evidence="1">Multi-pass membrane protein</topology>
    </subcellularLocation>
</comment>
<dbReference type="PANTHER" id="PTHR31885:SF6">
    <property type="entry name" value="GH04784P"/>
    <property type="match status" value="1"/>
</dbReference>
<comment type="caution">
    <text evidence="10">The sequence shown here is derived from an EMBL/GenBank/DDBJ whole genome shotgun (WGS) entry which is preliminary data.</text>
</comment>
<evidence type="ECO:0000256" key="9">
    <source>
        <dbReference type="SAM" id="Phobius"/>
    </source>
</evidence>
<dbReference type="GO" id="GO:0047408">
    <property type="term" value="F:alkenylglycerophosphocholine hydrolase activity"/>
    <property type="evidence" value="ECO:0007669"/>
    <property type="project" value="UniProtKB-EC"/>
</dbReference>
<feature type="transmembrane region" description="Helical" evidence="9">
    <location>
        <begin position="273"/>
        <end position="292"/>
    </location>
</feature>
<dbReference type="InterPro" id="IPR012506">
    <property type="entry name" value="TMEM86B-like"/>
</dbReference>
<feature type="transmembrane region" description="Helical" evidence="9">
    <location>
        <begin position="102"/>
        <end position="119"/>
    </location>
</feature>
<protein>
    <recommendedName>
        <fullName evidence="6">lysoplasmalogenase</fullName>
        <ecNumber evidence="6">3.3.2.2</ecNumber>
    </recommendedName>
</protein>
<comment type="catalytic activity">
    <reaction evidence="8">
        <text>a 1-O-(1Z-alkenyl)-sn-glycero-3-phosphocholine + H2O = a 2,3-saturated aldehyde + sn-glycerol 3-phosphocholine</text>
        <dbReference type="Rhea" id="RHEA:22544"/>
        <dbReference type="ChEBI" id="CHEBI:15377"/>
        <dbReference type="ChEBI" id="CHEBI:16870"/>
        <dbReference type="ChEBI" id="CHEBI:73359"/>
        <dbReference type="ChEBI" id="CHEBI:77287"/>
        <dbReference type="EC" id="3.3.2.2"/>
    </reaction>
</comment>
<evidence type="ECO:0000256" key="1">
    <source>
        <dbReference type="ARBA" id="ARBA00004141"/>
    </source>
</evidence>
<evidence type="ECO:0000256" key="3">
    <source>
        <dbReference type="ARBA" id="ARBA00022692"/>
    </source>
</evidence>
<evidence type="ECO:0000313" key="11">
    <source>
        <dbReference type="Proteomes" id="UP000024635"/>
    </source>
</evidence>
<sequence length="297" mass="32548">MSMDRNCFSSAVLGFVAKWVNARVGCLDTELSLVCSSYSFVESIWCKALKNAFGNLDVIEITKGECASITELAIVDTSVNKFTLGDLSDTCRSSTHLTLRKVIPILFLTLFAAADGGGLPKKDRNMCALGLFFGGVGDVLIGVSHEGIVPGAIAFGIGHFFYMTQFLRRPLKIYWPLVVVTLVWGALIGHVCVFPLLTEHPIAVTIMTLYSLILSTCLAITGSQYINRRAGDDDKGLYLRFIGFLLFYVSDSVLILTHTGYRLPFPELTILGTYYTAQYLILSGNIHSGLYVKGKRA</sequence>
<dbReference type="PANTHER" id="PTHR31885">
    <property type="entry name" value="GH04784P"/>
    <property type="match status" value="1"/>
</dbReference>
<reference evidence="11" key="1">
    <citation type="journal article" date="2015" name="Nat. Genet.">
        <title>The genome and transcriptome of the zoonotic hookworm Ancylostoma ceylanicum identify infection-specific gene families.</title>
        <authorList>
            <person name="Schwarz E.M."/>
            <person name="Hu Y."/>
            <person name="Antoshechkin I."/>
            <person name="Miller M.M."/>
            <person name="Sternberg P.W."/>
            <person name="Aroian R.V."/>
        </authorList>
    </citation>
    <scope>NUCLEOTIDE SEQUENCE</scope>
    <source>
        <strain evidence="11">HY135</strain>
    </source>
</reference>
<dbReference type="EC" id="3.3.2.2" evidence="6"/>
<name>A0A016UMW5_9BILA</name>
<keyword evidence="5 9" id="KW-0472">Membrane</keyword>
<proteinExistence type="inferred from homology"/>
<dbReference type="GO" id="GO:0016020">
    <property type="term" value="C:membrane"/>
    <property type="evidence" value="ECO:0007669"/>
    <property type="project" value="UniProtKB-SubCell"/>
</dbReference>
<dbReference type="Proteomes" id="UP000024635">
    <property type="component" value="Unassembled WGS sequence"/>
</dbReference>
<feature type="transmembrane region" description="Helical" evidence="9">
    <location>
        <begin position="149"/>
        <end position="167"/>
    </location>
</feature>
<dbReference type="OrthoDB" id="2133758at2759"/>
<evidence type="ECO:0000313" key="10">
    <source>
        <dbReference type="EMBL" id="EYC16197.1"/>
    </source>
</evidence>
<gene>
    <name evidence="10" type="primary">Acey_s0034.g2853</name>
    <name evidence="10" type="synonym">Acey-M176.4</name>
    <name evidence="10" type="ORF">Y032_0034g2853</name>
</gene>
<feature type="transmembrane region" description="Helical" evidence="9">
    <location>
        <begin position="202"/>
        <end position="226"/>
    </location>
</feature>
<keyword evidence="11" id="KW-1185">Reference proteome</keyword>
<evidence type="ECO:0000256" key="7">
    <source>
        <dbReference type="ARBA" id="ARBA00049458"/>
    </source>
</evidence>
<evidence type="ECO:0000256" key="8">
    <source>
        <dbReference type="ARBA" id="ARBA00049560"/>
    </source>
</evidence>